<evidence type="ECO:0000256" key="1">
    <source>
        <dbReference type="ARBA" id="ARBA00009802"/>
    </source>
</evidence>
<dbReference type="EMBL" id="KV407468">
    <property type="protein sequence ID" value="KZF19013.1"/>
    <property type="molecule type" value="Genomic_DNA"/>
</dbReference>
<keyword evidence="4" id="KW-0238">DNA-binding</keyword>
<dbReference type="RefSeq" id="XP_018184568.1">
    <property type="nucleotide sequence ID" value="XM_018330672.1"/>
</dbReference>
<dbReference type="OMA" id="KAVPNQM"/>
<dbReference type="SUPFAM" id="SSF47413">
    <property type="entry name" value="lambda repressor-like DNA-binding domains"/>
    <property type="match status" value="1"/>
</dbReference>
<dbReference type="OrthoDB" id="10253401at2759"/>
<evidence type="ECO:0000259" key="8">
    <source>
        <dbReference type="PROSITE" id="PS50943"/>
    </source>
</evidence>
<dbReference type="InParanoid" id="A0A164ZET8"/>
<gene>
    <name evidence="9" type="ORF">L228DRAFT_234675</name>
</gene>
<dbReference type="Pfam" id="PF01381">
    <property type="entry name" value="HTH_3"/>
    <property type="match status" value="1"/>
</dbReference>
<evidence type="ECO:0000256" key="7">
    <source>
        <dbReference type="SAM" id="MobiDB-lite"/>
    </source>
</evidence>
<evidence type="ECO:0000256" key="5">
    <source>
        <dbReference type="ARBA" id="ARBA00023163"/>
    </source>
</evidence>
<feature type="domain" description="HTH cro/C1-type" evidence="8">
    <location>
        <begin position="86"/>
        <end position="135"/>
    </location>
</feature>
<keyword evidence="3" id="KW-0805">Transcription regulation</keyword>
<evidence type="ECO:0000313" key="9">
    <source>
        <dbReference type="EMBL" id="KZF19013.1"/>
    </source>
</evidence>
<protein>
    <recommendedName>
        <fullName evidence="2">Multiprotein-bridging factor 1</fullName>
    </recommendedName>
</protein>
<dbReference type="Gene3D" id="1.10.260.40">
    <property type="entry name" value="lambda repressor-like DNA-binding domains"/>
    <property type="match status" value="1"/>
</dbReference>
<dbReference type="FunCoup" id="A0A164ZET8">
    <property type="interactions" value="745"/>
</dbReference>
<evidence type="ECO:0000256" key="3">
    <source>
        <dbReference type="ARBA" id="ARBA00023015"/>
    </source>
</evidence>
<dbReference type="PROSITE" id="PS50943">
    <property type="entry name" value="HTH_CROC1"/>
    <property type="match status" value="1"/>
</dbReference>
<dbReference type="InterPro" id="IPR001387">
    <property type="entry name" value="Cro/C1-type_HTH"/>
</dbReference>
<feature type="region of interest" description="Disordered" evidence="7">
    <location>
        <begin position="1"/>
        <end position="22"/>
    </location>
</feature>
<feature type="compositionally biased region" description="Polar residues" evidence="7">
    <location>
        <begin position="50"/>
        <end position="61"/>
    </location>
</feature>
<dbReference type="Proteomes" id="UP000076632">
    <property type="component" value="Unassembled WGS sequence"/>
</dbReference>
<dbReference type="CDD" id="cd00093">
    <property type="entry name" value="HTH_XRE"/>
    <property type="match status" value="1"/>
</dbReference>
<dbReference type="PANTHER" id="PTHR10245">
    <property type="entry name" value="ENDOTHELIAL DIFFERENTIATION-RELATED FACTOR 1 MULTIPROTEIN BRIDGING FACTOR 1"/>
    <property type="match status" value="1"/>
</dbReference>
<dbReference type="InterPro" id="IPR010982">
    <property type="entry name" value="Lambda_DNA-bd_dom_sf"/>
</dbReference>
<feature type="region of interest" description="Disordered" evidence="7">
    <location>
        <begin position="42"/>
        <end position="68"/>
    </location>
</feature>
<dbReference type="GeneID" id="28895809"/>
<comment type="function">
    <text evidence="6">Transcriptional coactivator that stimulates GCN4-dependent transcriptional activity by bridging the DNA-binding region of GCN4 and TBP (SPT15), thereby recruiting TBP to GCN4-bound promoters. Involved in induction of the ribosome quality control (RQC) pathway; a pathway that degrades nascent peptide chains during problematic translation. Required to prevent stalled ribosomes from frameshifting.</text>
</comment>
<dbReference type="InterPro" id="IPR013729">
    <property type="entry name" value="MBF1_N"/>
</dbReference>
<dbReference type="AlphaFoldDB" id="A0A164ZET8"/>
<evidence type="ECO:0000256" key="6">
    <source>
        <dbReference type="ARBA" id="ARBA00035107"/>
    </source>
</evidence>
<dbReference type="STRING" id="1328760.A0A164ZET8"/>
<evidence type="ECO:0000256" key="4">
    <source>
        <dbReference type="ARBA" id="ARBA00023125"/>
    </source>
</evidence>
<keyword evidence="5" id="KW-0804">Transcription</keyword>
<evidence type="ECO:0000256" key="2">
    <source>
        <dbReference type="ARBA" id="ARBA00014317"/>
    </source>
</evidence>
<sequence length="159" mass="16935">MSDWDNVTKIGSRVGGSGAAAPREKVVRGNAALNAAQRTGGVLSTDKKYASSNTNFSTGGQRDTKVANSDDIVKPLKVDPRTAKAIGAARQKLGLTQDKLAQMCAIPKADIASYENGSGKPNQQHFNKIENQLKCIIRGPKLGQPKFKHSPSPIEGMTF</sequence>
<dbReference type="GO" id="GO:0003677">
    <property type="term" value="F:DNA binding"/>
    <property type="evidence" value="ECO:0007669"/>
    <property type="project" value="UniProtKB-KW"/>
</dbReference>
<proteinExistence type="inferred from homology"/>
<dbReference type="GO" id="GO:0005634">
    <property type="term" value="C:nucleus"/>
    <property type="evidence" value="ECO:0007669"/>
    <property type="project" value="TreeGrafter"/>
</dbReference>
<dbReference type="Pfam" id="PF08523">
    <property type="entry name" value="MBF1"/>
    <property type="match status" value="1"/>
</dbReference>
<dbReference type="SMART" id="SM00530">
    <property type="entry name" value="HTH_XRE"/>
    <property type="match status" value="1"/>
</dbReference>
<name>A0A164ZET8_XYLHT</name>
<reference evidence="9 10" key="1">
    <citation type="journal article" date="2016" name="Fungal Biol.">
        <title>The genome of Xylona heveae provides a window into fungal endophytism.</title>
        <authorList>
            <person name="Gazis R."/>
            <person name="Kuo A."/>
            <person name="Riley R."/>
            <person name="LaButti K."/>
            <person name="Lipzen A."/>
            <person name="Lin J."/>
            <person name="Amirebrahimi M."/>
            <person name="Hesse C.N."/>
            <person name="Spatafora J.W."/>
            <person name="Henrissat B."/>
            <person name="Hainaut M."/>
            <person name="Grigoriev I.V."/>
            <person name="Hibbett D.S."/>
        </authorList>
    </citation>
    <scope>NUCLEOTIDE SEQUENCE [LARGE SCALE GENOMIC DNA]</scope>
    <source>
        <strain evidence="9 10">TC161</strain>
    </source>
</reference>
<comment type="similarity">
    <text evidence="1">Belongs to the MBF1 family.</text>
</comment>
<evidence type="ECO:0000313" key="10">
    <source>
        <dbReference type="Proteomes" id="UP000076632"/>
    </source>
</evidence>
<organism evidence="9 10">
    <name type="scientific">Xylona heveae (strain CBS 132557 / TC161)</name>
    <dbReference type="NCBI Taxonomy" id="1328760"/>
    <lineage>
        <taxon>Eukaryota</taxon>
        <taxon>Fungi</taxon>
        <taxon>Dikarya</taxon>
        <taxon>Ascomycota</taxon>
        <taxon>Pezizomycotina</taxon>
        <taxon>Xylonomycetes</taxon>
        <taxon>Xylonales</taxon>
        <taxon>Xylonaceae</taxon>
        <taxon>Xylona</taxon>
    </lineage>
</organism>
<keyword evidence="10" id="KW-1185">Reference proteome</keyword>
<accession>A0A164ZET8</accession>
<dbReference type="PANTHER" id="PTHR10245:SF15">
    <property type="entry name" value="ENDOTHELIAL DIFFERENTIATION-RELATED FACTOR 1"/>
    <property type="match status" value="1"/>
</dbReference>